<reference evidence="3" key="1">
    <citation type="submission" date="2020-08" db="EMBL/GenBank/DDBJ databases">
        <title>Paracoccus amoyensis sp. nov., isolated from the surface seawater at coast of Xiamen, Fujian.</title>
        <authorList>
            <person name="Lyu L."/>
        </authorList>
    </citation>
    <scope>NUCLEOTIDE SEQUENCE</scope>
    <source>
        <strain evidence="3">11-3</strain>
    </source>
</reference>
<name>A0A926J518_9RHOB</name>
<dbReference type="RefSeq" id="WP_187792150.1">
    <property type="nucleotide sequence ID" value="NZ_JACOQL010000001.1"/>
</dbReference>
<feature type="signal peptide" evidence="2">
    <location>
        <begin position="1"/>
        <end position="25"/>
    </location>
</feature>
<comment type="caution">
    <text evidence="3">The sequence shown here is derived from an EMBL/GenBank/DDBJ whole genome shotgun (WGS) entry which is preliminary data.</text>
</comment>
<feature type="compositionally biased region" description="Basic and acidic residues" evidence="1">
    <location>
        <begin position="266"/>
        <end position="288"/>
    </location>
</feature>
<evidence type="ECO:0000313" key="3">
    <source>
        <dbReference type="EMBL" id="MBC9245752.1"/>
    </source>
</evidence>
<gene>
    <name evidence="3" type="ORF">H4P12_03270</name>
</gene>
<keyword evidence="2" id="KW-0732">Signal</keyword>
<dbReference type="Proteomes" id="UP000608594">
    <property type="component" value="Unassembled WGS sequence"/>
</dbReference>
<keyword evidence="4" id="KW-1185">Reference proteome</keyword>
<feature type="compositionally biased region" description="Basic and acidic residues" evidence="1">
    <location>
        <begin position="209"/>
        <end position="255"/>
    </location>
</feature>
<protein>
    <submittedName>
        <fullName evidence="3">Uncharacterized protein</fullName>
    </submittedName>
</protein>
<evidence type="ECO:0000256" key="1">
    <source>
        <dbReference type="SAM" id="MobiDB-lite"/>
    </source>
</evidence>
<organism evidence="3 4">
    <name type="scientific">Paracoccus amoyensis</name>
    <dbReference type="NCBI Taxonomy" id="2760093"/>
    <lineage>
        <taxon>Bacteria</taxon>
        <taxon>Pseudomonadati</taxon>
        <taxon>Pseudomonadota</taxon>
        <taxon>Alphaproteobacteria</taxon>
        <taxon>Rhodobacterales</taxon>
        <taxon>Paracoccaceae</taxon>
        <taxon>Paracoccus</taxon>
    </lineage>
</organism>
<sequence length="351" mass="37266">MTTGKFITSGAILALIAGLGGAVSAQTEPTAGQTLPAPLAALNLTDLQIDTKRDGIRKIEGMTAEGVKIEAQLDMAGNVIELEADDGVLPQSLIDAYLPQAARDHAFMGSFAQIEEINILPDLIVVSGNQENGDDIEAAFDKENKLVKAEFDDAALPASVIEEMVPQSVREGDIFAQFAIVEEVGQRRDILIVKGDDADGKGMGAAFDQDGRVLRFGREGDRPRGPRFGDDGPRGDDRGGWGRHGPGDHGPDGHRGDKHGRNGHGPRGDDQRGDGSRDDGPRDNDEARMVPAQPSFDAVAVNKTLTEAGYSNFGFLRPQGNSVVIEATNPQGENVLLELGADGDVVRETAR</sequence>
<accession>A0A926J518</accession>
<evidence type="ECO:0000313" key="4">
    <source>
        <dbReference type="Proteomes" id="UP000608594"/>
    </source>
</evidence>
<feature type="chain" id="PRO_5037105611" evidence="2">
    <location>
        <begin position="26"/>
        <end position="351"/>
    </location>
</feature>
<proteinExistence type="predicted"/>
<evidence type="ECO:0000256" key="2">
    <source>
        <dbReference type="SAM" id="SignalP"/>
    </source>
</evidence>
<dbReference type="EMBL" id="JACOQL010000001">
    <property type="protein sequence ID" value="MBC9245752.1"/>
    <property type="molecule type" value="Genomic_DNA"/>
</dbReference>
<dbReference type="AlphaFoldDB" id="A0A926J518"/>
<feature type="region of interest" description="Disordered" evidence="1">
    <location>
        <begin position="198"/>
        <end position="292"/>
    </location>
</feature>